<reference evidence="1" key="1">
    <citation type="submission" date="2021-01" db="EMBL/GenBank/DDBJ databases">
        <authorList>
            <person name="Corre E."/>
            <person name="Pelletier E."/>
            <person name="Niang G."/>
            <person name="Scheremetjew M."/>
            <person name="Finn R."/>
            <person name="Kale V."/>
            <person name="Holt S."/>
            <person name="Cochrane G."/>
            <person name="Meng A."/>
            <person name="Brown T."/>
            <person name="Cohen L."/>
        </authorList>
    </citation>
    <scope>NUCLEOTIDE SEQUENCE</scope>
    <source>
        <strain evidence="1">CCAP 955/1</strain>
    </source>
</reference>
<organism evidence="1">
    <name type="scientific">Spumella elongata</name>
    <dbReference type="NCBI Taxonomy" id="89044"/>
    <lineage>
        <taxon>Eukaryota</taxon>
        <taxon>Sar</taxon>
        <taxon>Stramenopiles</taxon>
        <taxon>Ochrophyta</taxon>
        <taxon>Chrysophyceae</taxon>
        <taxon>Chromulinales</taxon>
        <taxon>Chromulinaceae</taxon>
        <taxon>Spumella</taxon>
    </lineage>
</organism>
<evidence type="ECO:0000313" key="1">
    <source>
        <dbReference type="EMBL" id="CAE0274806.1"/>
    </source>
</evidence>
<dbReference type="AlphaFoldDB" id="A0A7S3GRX7"/>
<dbReference type="EMBL" id="HBIC01007018">
    <property type="protein sequence ID" value="CAE0274806.1"/>
    <property type="molecule type" value="Transcribed_RNA"/>
</dbReference>
<accession>A0A7S3GRX7</accession>
<gene>
    <name evidence="1" type="ORF">SELO1098_LOCUS3634</name>
</gene>
<sequence>MPGAKRNWLQLSQLSQPTAKKVLQMRGACNRAMPLNLDYFYMGRTENGSPMYRSPSADFIYYGPDCSANGGARRWTISPALCNEGYYDGYLVSNQSSSPPETGIWYMRCQDGWEKVNLTLSVVVQVNLTL</sequence>
<name>A0A7S3GRX7_9STRA</name>
<proteinExistence type="predicted"/>
<protein>
    <submittedName>
        <fullName evidence="1">Uncharacterized protein</fullName>
    </submittedName>
</protein>